<organism evidence="2 3">
    <name type="scientific">Emericellopsis cladophorae</name>
    <dbReference type="NCBI Taxonomy" id="2686198"/>
    <lineage>
        <taxon>Eukaryota</taxon>
        <taxon>Fungi</taxon>
        <taxon>Dikarya</taxon>
        <taxon>Ascomycota</taxon>
        <taxon>Pezizomycotina</taxon>
        <taxon>Sordariomycetes</taxon>
        <taxon>Hypocreomycetidae</taxon>
        <taxon>Hypocreales</taxon>
        <taxon>Bionectriaceae</taxon>
        <taxon>Emericellopsis</taxon>
    </lineage>
</organism>
<accession>A0A9P9Y7J9</accession>
<comment type="caution">
    <text evidence="2">The sequence shown here is derived from an EMBL/GenBank/DDBJ whole genome shotgun (WGS) entry which is preliminary data.</text>
</comment>
<keyword evidence="3" id="KW-1185">Reference proteome</keyword>
<feature type="compositionally biased region" description="Low complexity" evidence="1">
    <location>
        <begin position="9"/>
        <end position="22"/>
    </location>
</feature>
<feature type="compositionally biased region" description="Polar residues" evidence="1">
    <location>
        <begin position="287"/>
        <end position="306"/>
    </location>
</feature>
<reference evidence="2" key="1">
    <citation type="journal article" date="2021" name="J Fungi (Basel)">
        <title>Genomic and Metabolomic Analyses of the Marine Fungus Emericellopsis cladophorae: Insights into Saltwater Adaptability Mechanisms and Its Biosynthetic Potential.</title>
        <authorList>
            <person name="Goncalves M.F.M."/>
            <person name="Hilario S."/>
            <person name="Van de Peer Y."/>
            <person name="Esteves A.C."/>
            <person name="Alves A."/>
        </authorList>
    </citation>
    <scope>NUCLEOTIDE SEQUENCE</scope>
    <source>
        <strain evidence="2">MUM 19.33</strain>
    </source>
</reference>
<name>A0A9P9Y7J9_9HYPO</name>
<dbReference type="OrthoDB" id="4925544at2759"/>
<dbReference type="Proteomes" id="UP001055219">
    <property type="component" value="Unassembled WGS sequence"/>
</dbReference>
<feature type="region of interest" description="Disordered" evidence="1">
    <location>
        <begin position="143"/>
        <end position="182"/>
    </location>
</feature>
<dbReference type="RefSeq" id="XP_051365629.1">
    <property type="nucleotide sequence ID" value="XM_051502437.1"/>
</dbReference>
<dbReference type="EMBL" id="JAGIXG020000003">
    <property type="protein sequence ID" value="KAI6784773.1"/>
    <property type="molecule type" value="Genomic_DNA"/>
</dbReference>
<feature type="region of interest" description="Disordered" evidence="1">
    <location>
        <begin position="1"/>
        <end position="42"/>
    </location>
</feature>
<sequence>METQPKVDSTTPSSTSNFNTASESHPHEAAEDPGDDIPPFIEDDLSLRFPRPYGSRHLASWVINSDPDIMRVTSVPGPDDGSLADSTYELIHTADDSNSEWSHDENMDDNDIMGESTGSLDQHCTDEAHSATGEMEPGVQVLDESSGMTERPAAQMSRSAPDSADADSDHDQAPSTPSLDYAHETLDMPSFFVEKPEQSEPGPAKKHAVPNESRHTKKRAVLELLKDYQVFVPNATDFHEHRSLMIALVLSALAMLGTILTSYSLPTLQEGRNVPNLLALPSTSTSSHLVWSTPSDKQSPSSTVSERTPDPQAQDESSSYDWIFGPPRPKMSYIIHGNKFTAHVAEDVKAGWKYQDCVTIQAYRDGHQIFTTKGDHEDGFFATIPAAEKYGDVEFVLESTCKPVTRRAVHIRFATFTESFEALTESVKNRRSLPEITKALVPVLEHFTNPYIVGRHISDRARDAAQSARHGMMEVPSLTSNIVNRATQTFNHASDIRTAGIEATKRVAGQLSHVQMGLHLGLLDAQIAAKLSWLGITGKRHAQDEYRRKAEVFMADKRAKAGQLV</sequence>
<gene>
    <name evidence="2" type="ORF">J7T54_007866</name>
</gene>
<dbReference type="GeneID" id="75834339"/>
<evidence type="ECO:0000313" key="3">
    <source>
        <dbReference type="Proteomes" id="UP001055219"/>
    </source>
</evidence>
<feature type="region of interest" description="Disordered" evidence="1">
    <location>
        <begin position="194"/>
        <end position="215"/>
    </location>
</feature>
<evidence type="ECO:0000313" key="2">
    <source>
        <dbReference type="EMBL" id="KAI6784773.1"/>
    </source>
</evidence>
<protein>
    <submittedName>
        <fullName evidence="2">Uncharacterized protein</fullName>
    </submittedName>
</protein>
<dbReference type="AlphaFoldDB" id="A0A9P9Y7J9"/>
<reference evidence="2" key="2">
    <citation type="submission" date="2022-07" db="EMBL/GenBank/DDBJ databases">
        <authorList>
            <person name="Goncalves M.F.M."/>
            <person name="Hilario S."/>
            <person name="Van De Peer Y."/>
            <person name="Esteves A.C."/>
            <person name="Alves A."/>
        </authorList>
    </citation>
    <scope>NUCLEOTIDE SEQUENCE</scope>
    <source>
        <strain evidence="2">MUM 19.33</strain>
    </source>
</reference>
<proteinExistence type="predicted"/>
<feature type="region of interest" description="Disordered" evidence="1">
    <location>
        <begin position="287"/>
        <end position="321"/>
    </location>
</feature>
<evidence type="ECO:0000256" key="1">
    <source>
        <dbReference type="SAM" id="MobiDB-lite"/>
    </source>
</evidence>